<evidence type="ECO:0008006" key="4">
    <source>
        <dbReference type="Google" id="ProtNLM"/>
    </source>
</evidence>
<name>A0A5B6T887_9BACT</name>
<dbReference type="EMBL" id="VKKY01000003">
    <property type="protein sequence ID" value="KAA3436127.1"/>
    <property type="molecule type" value="Genomic_DNA"/>
</dbReference>
<comment type="caution">
    <text evidence="2">The sequence shown here is derived from an EMBL/GenBank/DDBJ whole genome shotgun (WGS) entry which is preliminary data.</text>
</comment>
<evidence type="ECO:0000313" key="3">
    <source>
        <dbReference type="Proteomes" id="UP000324133"/>
    </source>
</evidence>
<reference evidence="2 3" key="1">
    <citation type="submission" date="2019-07" db="EMBL/GenBank/DDBJ databases">
        <title>Rufibacter sp. nov., isolated from lake sediment.</title>
        <authorList>
            <person name="Qu J.-H."/>
        </authorList>
    </citation>
    <scope>NUCLEOTIDE SEQUENCE [LARGE SCALE GENOMIC DNA]</scope>
    <source>
        <strain evidence="2 3">NBS58-1</strain>
    </source>
</reference>
<proteinExistence type="predicted"/>
<feature type="chain" id="PRO_5023050874" description="DUF4251 domain-containing protein" evidence="1">
    <location>
        <begin position="22"/>
        <end position="186"/>
    </location>
</feature>
<dbReference type="OrthoDB" id="893357at2"/>
<feature type="signal peptide" evidence="1">
    <location>
        <begin position="1"/>
        <end position="21"/>
    </location>
</feature>
<gene>
    <name evidence="2" type="ORF">FOA19_17135</name>
</gene>
<organism evidence="2 3">
    <name type="scientific">Rufibacter hautae</name>
    <dbReference type="NCBI Taxonomy" id="2595005"/>
    <lineage>
        <taxon>Bacteria</taxon>
        <taxon>Pseudomonadati</taxon>
        <taxon>Bacteroidota</taxon>
        <taxon>Cytophagia</taxon>
        <taxon>Cytophagales</taxon>
        <taxon>Hymenobacteraceae</taxon>
        <taxon>Rufibacter</taxon>
    </lineage>
</organism>
<keyword evidence="3" id="KW-1185">Reference proteome</keyword>
<evidence type="ECO:0000313" key="2">
    <source>
        <dbReference type="EMBL" id="KAA3436127.1"/>
    </source>
</evidence>
<sequence>MKFSKLTVGLAMALLPFSNLAAAPGVPAPFRIMEEKPWVLSTFQGLSVSTPAALEKMDFALPAEQKALFHGVESYMGKTDQVIIYGMFMHIKNGAGNVQGSLQGAIQNAVVQLQGTDFQIDFLEQNNQKSTYLATGTFTRGTEKMMVKGYAYSDQKGKIYVLSIFGMDDLKTDNAINRVLTSVKVQ</sequence>
<dbReference type="RefSeq" id="WP_149092086.1">
    <property type="nucleotide sequence ID" value="NZ_VKKY01000003.1"/>
</dbReference>
<evidence type="ECO:0000256" key="1">
    <source>
        <dbReference type="SAM" id="SignalP"/>
    </source>
</evidence>
<dbReference type="Proteomes" id="UP000324133">
    <property type="component" value="Unassembled WGS sequence"/>
</dbReference>
<accession>A0A5B6T887</accession>
<dbReference type="AlphaFoldDB" id="A0A5B6T887"/>
<protein>
    <recommendedName>
        <fullName evidence="4">DUF4251 domain-containing protein</fullName>
    </recommendedName>
</protein>
<keyword evidence="1" id="KW-0732">Signal</keyword>